<accession>A0A933LQT2</accession>
<dbReference type="InterPro" id="IPR025639">
    <property type="entry name" value="DruA"/>
</dbReference>
<proteinExistence type="predicted"/>
<dbReference type="AlphaFoldDB" id="A0A933LQT2"/>
<gene>
    <name evidence="1" type="ORF">HY730_09035</name>
</gene>
<protein>
    <submittedName>
        <fullName evidence="1">DUF4338 domain-containing protein</fullName>
    </submittedName>
</protein>
<dbReference type="Proteomes" id="UP000772181">
    <property type="component" value="Unassembled WGS sequence"/>
</dbReference>
<sequence length="291" mass="34524">METILVHRNRSITREDIDFIRNLIETHPDTHRTALSKKICQAWRWVQPNGHPKDMICRGLLLRLEAEGFIELPVRRRNPNSRPWYRKEPDQVNVDQSPIETDLRKLGPIDIRQVRRTPFEKLHNGLIAQFHYLGYVQPVGEHLKYVVFAQERPIACFAWSSAPRHIGCRDRFIGWSQKERQKNLHFLAYNTRFLILSWIKVPHLASHLLAKMARRLSLDWQQFYGHPLYFLETFIDTERFKGTCYLAAGWRLLGKTTGRGKNDHTNKPNRSIKAVWGYPLCRDFRERLLHE</sequence>
<organism evidence="1 2">
    <name type="scientific">Tectimicrobiota bacterium</name>
    <dbReference type="NCBI Taxonomy" id="2528274"/>
    <lineage>
        <taxon>Bacteria</taxon>
        <taxon>Pseudomonadati</taxon>
        <taxon>Nitrospinota/Tectimicrobiota group</taxon>
        <taxon>Candidatus Tectimicrobiota</taxon>
    </lineage>
</organism>
<name>A0A933LQT2_UNCTE</name>
<dbReference type="Pfam" id="PF14236">
    <property type="entry name" value="DruA"/>
    <property type="match status" value="1"/>
</dbReference>
<dbReference type="EMBL" id="JACQWF010000395">
    <property type="protein sequence ID" value="MBI4596503.1"/>
    <property type="molecule type" value="Genomic_DNA"/>
</dbReference>
<evidence type="ECO:0000313" key="2">
    <source>
        <dbReference type="Proteomes" id="UP000772181"/>
    </source>
</evidence>
<reference evidence="1" key="1">
    <citation type="submission" date="2020-07" db="EMBL/GenBank/DDBJ databases">
        <title>Huge and variable diversity of episymbiotic CPR bacteria and DPANN archaea in groundwater ecosystems.</title>
        <authorList>
            <person name="He C.Y."/>
            <person name="Keren R."/>
            <person name="Whittaker M."/>
            <person name="Farag I.F."/>
            <person name="Doudna J."/>
            <person name="Cate J.H.D."/>
            <person name="Banfield J.F."/>
        </authorList>
    </citation>
    <scope>NUCLEOTIDE SEQUENCE</scope>
    <source>
        <strain evidence="1">NC_groundwater_1482_Ag_S-0.65um_47_24</strain>
    </source>
</reference>
<comment type="caution">
    <text evidence="1">The sequence shown here is derived from an EMBL/GenBank/DDBJ whole genome shotgun (WGS) entry which is preliminary data.</text>
</comment>
<evidence type="ECO:0000313" key="1">
    <source>
        <dbReference type="EMBL" id="MBI4596503.1"/>
    </source>
</evidence>